<dbReference type="InterPro" id="IPR006657">
    <property type="entry name" value="MoPterin_dinucl-bd_dom"/>
</dbReference>
<dbReference type="Gene3D" id="3.40.50.740">
    <property type="match status" value="1"/>
</dbReference>
<keyword evidence="7" id="KW-0560">Oxidoreductase</keyword>
<evidence type="ECO:0000256" key="1">
    <source>
        <dbReference type="ARBA" id="ARBA00001942"/>
    </source>
</evidence>
<dbReference type="Pfam" id="PF01568">
    <property type="entry name" value="Molydop_binding"/>
    <property type="match status" value="1"/>
</dbReference>
<dbReference type="PIRSF" id="PIRSF000144">
    <property type="entry name" value="CbbBc"/>
    <property type="match status" value="1"/>
</dbReference>
<dbReference type="InterPro" id="IPR006656">
    <property type="entry name" value="Mopterin_OxRdtase"/>
</dbReference>
<comment type="similarity">
    <text evidence="3">Belongs to the prokaryotic molybdopterin-containing oxidoreductase family.</text>
</comment>
<dbReference type="OrthoDB" id="5287431at2"/>
<evidence type="ECO:0000256" key="8">
    <source>
        <dbReference type="ARBA" id="ARBA00023004"/>
    </source>
</evidence>
<evidence type="ECO:0000256" key="4">
    <source>
        <dbReference type="ARBA" id="ARBA00022485"/>
    </source>
</evidence>
<keyword evidence="6" id="KW-0479">Metal-binding</keyword>
<dbReference type="CDD" id="cd02787">
    <property type="entry name" value="MopB_CT_ydeP"/>
    <property type="match status" value="1"/>
</dbReference>
<dbReference type="RefSeq" id="WP_148812703.1">
    <property type="nucleotide sequence ID" value="NZ_CP043046.1"/>
</dbReference>
<dbReference type="SUPFAM" id="SSF50692">
    <property type="entry name" value="ADC-like"/>
    <property type="match status" value="1"/>
</dbReference>
<evidence type="ECO:0000259" key="11">
    <source>
        <dbReference type="Pfam" id="PF01568"/>
    </source>
</evidence>
<evidence type="ECO:0000256" key="3">
    <source>
        <dbReference type="ARBA" id="ARBA00010312"/>
    </source>
</evidence>
<dbReference type="InterPro" id="IPR009010">
    <property type="entry name" value="Asp_de-COase-like_dom_sf"/>
</dbReference>
<dbReference type="EMBL" id="CP043046">
    <property type="protein sequence ID" value="QEI04919.1"/>
    <property type="molecule type" value="Genomic_DNA"/>
</dbReference>
<accession>A0A5C0ARX1</accession>
<comment type="cofactor">
    <cofactor evidence="2">
        <name>[4Fe-4S] cluster</name>
        <dbReference type="ChEBI" id="CHEBI:49883"/>
    </cofactor>
</comment>
<evidence type="ECO:0000256" key="2">
    <source>
        <dbReference type="ARBA" id="ARBA00001966"/>
    </source>
</evidence>
<dbReference type="AlphaFoldDB" id="A0A5C0ARX1"/>
<dbReference type="InterPro" id="IPR050123">
    <property type="entry name" value="Prok_molybdopt-oxidoreductase"/>
</dbReference>
<sequence length="764" mass="82796">MTSDERIDKYEGPAGGWGSVKSLASIMVRTQALPRAAATLAQQNKTGGVACVSCAWAKPAHSHIAEFCENGAKATAWELTPKRVDADFFAQHTLTQLRTWSDHDLEFRGRLTEPLRFDAAQDRYVPVTWADAFADIGKQLAALEPASTVFYASGRASLETSYMYQLLARMYGNNNLPDSSNMCHETTSVALPESIGVPVGTVHLSDFDATDCVFFFGQNVGSNSPRMLHDLQAISKRGAPIISFNPLRERGLEAFKNPQSPLEMLHPGSTRISSQYHQVKIGGDIAAITGICKAVLALDEAAQAAGGKRVIDVDFIGTHTHGFEDFVAFLRESDWDALCHHAGLSREAMEAAAVVYAQARAVIGVYGMGLTQHRGGVQSVQMLVNLLLMRGNIGRSGAGVCPVRGHSNVQGQRTVGITEKPELAPLDRLAELYGFEPPRDKGLNTVAACQGVIKGEVRAFVGLGGNFLRAAPDTNALEAAWPSLDVTVHIATKLNRSHLLPGKTGYVLPCLGRMEIDRQASGEQAVSVEDSTTFIHGSRARAEPVAPTLLSEPAIVAGIAMAIPSVAEKGVPWRDWVGNYAKVRDAIERTWPDVFPNFNARLWQSGGFPRPNPARERKWNTKTERANFHVPRDLSATLVVNRDAADVLQLTTIRSNDQFNTTIYGDDDRFRGIHGTRKVVLMNLADIARFGLRDGQHVSLHTAVDDGVARSVADMRVTAYDIPAGCCAAYYPECNPLVPLWHHAIGSDVPAAKSIPVRISAIGA</sequence>
<dbReference type="Gene3D" id="3.40.228.10">
    <property type="entry name" value="Dimethylsulfoxide Reductase, domain 2"/>
    <property type="match status" value="1"/>
</dbReference>
<dbReference type="GO" id="GO:0008863">
    <property type="term" value="F:formate dehydrogenase (NAD+) activity"/>
    <property type="evidence" value="ECO:0007669"/>
    <property type="project" value="InterPro"/>
</dbReference>
<keyword evidence="5" id="KW-0500">Molybdenum</keyword>
<reference evidence="12 13" key="1">
    <citation type="submission" date="2019-08" db="EMBL/GenBank/DDBJ databases">
        <title>Amphibian skin-associated Pigmentiphaga: genome sequence and occurrence across geography and hosts.</title>
        <authorList>
            <person name="Bletz M.C."/>
            <person name="Bunk B."/>
            <person name="Sproeer C."/>
            <person name="Biwer P."/>
            <person name="Reiter S."/>
            <person name="Rabemananjara F.C.E."/>
            <person name="Schulz S."/>
            <person name="Overmann J."/>
            <person name="Vences M."/>
        </authorList>
    </citation>
    <scope>NUCLEOTIDE SEQUENCE [LARGE SCALE GENOMIC DNA]</scope>
    <source>
        <strain evidence="12 13">Mada1488</strain>
    </source>
</reference>
<keyword evidence="9" id="KW-0411">Iron-sulfur</keyword>
<dbReference type="InterPro" id="IPR010046">
    <property type="entry name" value="Mopterin_OxRdtse_a_bac"/>
</dbReference>
<keyword evidence="4" id="KW-0004">4Fe-4S</keyword>
<evidence type="ECO:0000256" key="7">
    <source>
        <dbReference type="ARBA" id="ARBA00023002"/>
    </source>
</evidence>
<dbReference type="SUPFAM" id="SSF53706">
    <property type="entry name" value="Formate dehydrogenase/DMSO reductase, domains 1-3"/>
    <property type="match status" value="1"/>
</dbReference>
<feature type="domain" description="Molybdopterin oxidoreductase" evidence="10">
    <location>
        <begin position="110"/>
        <end position="490"/>
    </location>
</feature>
<dbReference type="Proteomes" id="UP000325161">
    <property type="component" value="Chromosome"/>
</dbReference>
<dbReference type="GO" id="GO:1990204">
    <property type="term" value="C:oxidoreductase complex"/>
    <property type="evidence" value="ECO:0007669"/>
    <property type="project" value="UniProtKB-ARBA"/>
</dbReference>
<name>A0A5C0ARX1_9BURK</name>
<dbReference type="KEGG" id="pacr:FXN63_02980"/>
<gene>
    <name evidence="12" type="ORF">FXN63_02980</name>
</gene>
<dbReference type="GO" id="GO:0045333">
    <property type="term" value="P:cellular respiration"/>
    <property type="evidence" value="ECO:0007669"/>
    <property type="project" value="UniProtKB-ARBA"/>
</dbReference>
<evidence type="ECO:0000313" key="13">
    <source>
        <dbReference type="Proteomes" id="UP000325161"/>
    </source>
</evidence>
<dbReference type="NCBIfam" id="TIGR01701">
    <property type="entry name" value="Fdhalpha-like"/>
    <property type="match status" value="1"/>
</dbReference>
<dbReference type="GO" id="GO:0051539">
    <property type="term" value="F:4 iron, 4 sulfur cluster binding"/>
    <property type="evidence" value="ECO:0007669"/>
    <property type="project" value="UniProtKB-KW"/>
</dbReference>
<feature type="domain" description="Molybdopterin dinucleotide-binding" evidence="11">
    <location>
        <begin position="648"/>
        <end position="731"/>
    </location>
</feature>
<dbReference type="GO" id="GO:0030151">
    <property type="term" value="F:molybdenum ion binding"/>
    <property type="evidence" value="ECO:0007669"/>
    <property type="project" value="InterPro"/>
</dbReference>
<dbReference type="InterPro" id="IPR041953">
    <property type="entry name" value="YdeP_MopB"/>
</dbReference>
<proteinExistence type="inferred from homology"/>
<dbReference type="PANTHER" id="PTHR43105">
    <property type="entry name" value="RESPIRATORY NITRATE REDUCTASE"/>
    <property type="match status" value="1"/>
</dbReference>
<dbReference type="PANTHER" id="PTHR43105:SF4">
    <property type="entry name" value="PROTEIN YDEP"/>
    <property type="match status" value="1"/>
</dbReference>
<keyword evidence="13" id="KW-1185">Reference proteome</keyword>
<evidence type="ECO:0000259" key="10">
    <source>
        <dbReference type="Pfam" id="PF00384"/>
    </source>
</evidence>
<dbReference type="Pfam" id="PF00384">
    <property type="entry name" value="Molybdopterin"/>
    <property type="match status" value="1"/>
</dbReference>
<keyword evidence="8" id="KW-0408">Iron</keyword>
<protein>
    <submittedName>
        <fullName evidence="12">FdhF/YdeP family oxidoreductase</fullName>
    </submittedName>
</protein>
<organism evidence="12 13">
    <name type="scientific">Pigmentiphaga aceris</name>
    <dbReference type="NCBI Taxonomy" id="1940612"/>
    <lineage>
        <taxon>Bacteria</taxon>
        <taxon>Pseudomonadati</taxon>
        <taxon>Pseudomonadota</taxon>
        <taxon>Betaproteobacteria</taxon>
        <taxon>Burkholderiales</taxon>
        <taxon>Alcaligenaceae</taxon>
        <taxon>Pigmentiphaga</taxon>
    </lineage>
</organism>
<dbReference type="GO" id="GO:0016020">
    <property type="term" value="C:membrane"/>
    <property type="evidence" value="ECO:0007669"/>
    <property type="project" value="TreeGrafter"/>
</dbReference>
<evidence type="ECO:0000256" key="6">
    <source>
        <dbReference type="ARBA" id="ARBA00022723"/>
    </source>
</evidence>
<dbReference type="GO" id="GO:0043546">
    <property type="term" value="F:molybdopterin cofactor binding"/>
    <property type="evidence" value="ECO:0007669"/>
    <property type="project" value="InterPro"/>
</dbReference>
<comment type="cofactor">
    <cofactor evidence="1">
        <name>Mo-bis(molybdopterin guanine dinucleotide)</name>
        <dbReference type="ChEBI" id="CHEBI:60539"/>
    </cofactor>
</comment>
<evidence type="ECO:0000313" key="12">
    <source>
        <dbReference type="EMBL" id="QEI04919.1"/>
    </source>
</evidence>
<evidence type="ECO:0000256" key="9">
    <source>
        <dbReference type="ARBA" id="ARBA00023014"/>
    </source>
</evidence>
<dbReference type="InterPro" id="IPR037951">
    <property type="entry name" value="MopB_CT_YdeP"/>
</dbReference>
<dbReference type="CDD" id="cd02767">
    <property type="entry name" value="MopB_ydeP"/>
    <property type="match status" value="1"/>
</dbReference>
<evidence type="ECO:0000256" key="5">
    <source>
        <dbReference type="ARBA" id="ARBA00022505"/>
    </source>
</evidence>